<comment type="caution">
    <text evidence="1">The sequence shown here is derived from an EMBL/GenBank/DDBJ whole genome shotgun (WGS) entry which is preliminary data.</text>
</comment>
<reference evidence="1 2" key="1">
    <citation type="submission" date="2021-06" db="EMBL/GenBank/DDBJ databases">
        <title>Caerostris darwini draft genome.</title>
        <authorList>
            <person name="Kono N."/>
            <person name="Arakawa K."/>
        </authorList>
    </citation>
    <scope>NUCLEOTIDE SEQUENCE [LARGE SCALE GENOMIC DNA]</scope>
</reference>
<keyword evidence="2" id="KW-1185">Reference proteome</keyword>
<proteinExistence type="predicted"/>
<gene>
    <name evidence="1" type="ORF">CDAR_297871</name>
</gene>
<dbReference type="Proteomes" id="UP001054837">
    <property type="component" value="Unassembled WGS sequence"/>
</dbReference>
<dbReference type="AlphaFoldDB" id="A0AAV4PI93"/>
<protein>
    <submittedName>
        <fullName evidence="1">Uncharacterized protein</fullName>
    </submittedName>
</protein>
<organism evidence="1 2">
    <name type="scientific">Caerostris darwini</name>
    <dbReference type="NCBI Taxonomy" id="1538125"/>
    <lineage>
        <taxon>Eukaryota</taxon>
        <taxon>Metazoa</taxon>
        <taxon>Ecdysozoa</taxon>
        <taxon>Arthropoda</taxon>
        <taxon>Chelicerata</taxon>
        <taxon>Arachnida</taxon>
        <taxon>Araneae</taxon>
        <taxon>Araneomorphae</taxon>
        <taxon>Entelegynae</taxon>
        <taxon>Araneoidea</taxon>
        <taxon>Araneidae</taxon>
        <taxon>Caerostris</taxon>
    </lineage>
</organism>
<dbReference type="EMBL" id="BPLQ01002970">
    <property type="protein sequence ID" value="GIX96819.1"/>
    <property type="molecule type" value="Genomic_DNA"/>
</dbReference>
<name>A0AAV4PI93_9ARAC</name>
<evidence type="ECO:0000313" key="2">
    <source>
        <dbReference type="Proteomes" id="UP001054837"/>
    </source>
</evidence>
<evidence type="ECO:0000313" key="1">
    <source>
        <dbReference type="EMBL" id="GIX96819.1"/>
    </source>
</evidence>
<sequence>MTIAHDVIKSIRIKQTLVPMETVKSLNQAVDSNIRKEGEKQHNSTLNSRLPVMTNTGRRGKSFCYWLLPTKHEEKNVIRCKKRRVEKVFYEHHVLRVGNSSFHI</sequence>
<accession>A0AAV4PI93</accession>